<evidence type="ECO:0000313" key="2">
    <source>
        <dbReference type="Proteomes" id="UP000249390"/>
    </source>
</evidence>
<proteinExistence type="predicted"/>
<dbReference type="EMBL" id="NQVE01000009">
    <property type="protein sequence ID" value="RAL54757.1"/>
    <property type="molecule type" value="Genomic_DNA"/>
</dbReference>
<keyword evidence="2" id="KW-1185">Reference proteome</keyword>
<dbReference type="PANTHER" id="PTHR34196:SF2">
    <property type="entry name" value="OS02G0697700 PROTEIN"/>
    <property type="match status" value="1"/>
</dbReference>
<accession>A0A328EA90</accession>
<reference evidence="1 2" key="1">
    <citation type="submission" date="2018-06" db="EMBL/GenBank/DDBJ databases">
        <title>The Genome of Cuscuta australis (Dodder) Provides Insight into the Evolution of Plant Parasitism.</title>
        <authorList>
            <person name="Liu H."/>
        </authorList>
    </citation>
    <scope>NUCLEOTIDE SEQUENCE [LARGE SCALE GENOMIC DNA]</scope>
    <source>
        <strain evidence="2">cv. Yunnan</strain>
        <tissue evidence="1">Vines</tissue>
    </source>
</reference>
<comment type="caution">
    <text evidence="1">The sequence shown here is derived from an EMBL/GenBank/DDBJ whole genome shotgun (WGS) entry which is preliminary data.</text>
</comment>
<dbReference type="Proteomes" id="UP000249390">
    <property type="component" value="Unassembled WGS sequence"/>
</dbReference>
<name>A0A328EA90_9ASTE</name>
<dbReference type="AlphaFoldDB" id="A0A328EA90"/>
<organism evidence="1 2">
    <name type="scientific">Cuscuta australis</name>
    <dbReference type="NCBI Taxonomy" id="267555"/>
    <lineage>
        <taxon>Eukaryota</taxon>
        <taxon>Viridiplantae</taxon>
        <taxon>Streptophyta</taxon>
        <taxon>Embryophyta</taxon>
        <taxon>Tracheophyta</taxon>
        <taxon>Spermatophyta</taxon>
        <taxon>Magnoliopsida</taxon>
        <taxon>eudicotyledons</taxon>
        <taxon>Gunneridae</taxon>
        <taxon>Pentapetalae</taxon>
        <taxon>asterids</taxon>
        <taxon>lamiids</taxon>
        <taxon>Solanales</taxon>
        <taxon>Convolvulaceae</taxon>
        <taxon>Cuscuteae</taxon>
        <taxon>Cuscuta</taxon>
        <taxon>Cuscuta subgen. Grammica</taxon>
        <taxon>Cuscuta sect. Cleistogrammica</taxon>
    </lineage>
</organism>
<dbReference type="PANTHER" id="PTHR34196">
    <property type="entry name" value="OS02G0697700 PROTEIN"/>
    <property type="match status" value="1"/>
</dbReference>
<gene>
    <name evidence="1" type="ORF">DM860_001885</name>
</gene>
<protein>
    <submittedName>
        <fullName evidence="1">Uncharacterized protein</fullName>
    </submittedName>
</protein>
<evidence type="ECO:0000313" key="1">
    <source>
        <dbReference type="EMBL" id="RAL54757.1"/>
    </source>
</evidence>
<sequence>MVGIFSRFSVSKNGHRRAQSALDVRDVLPSKPEATIATSIVGAAAAVCTHGIEVAVGFKPVEHPFEPFDSDAPIRCPLPEPSILNDGRIWEERVSGARKPSDLEVVHEGVAVGPEAASTTTRQHPSARPIFPSISAPEHSILGLLEEP</sequence>